<keyword evidence="3" id="KW-0645">Protease</keyword>
<dbReference type="AlphaFoldDB" id="A0AB34FX76"/>
<keyword evidence="1" id="KW-0732">Signal</keyword>
<evidence type="ECO:0000313" key="4">
    <source>
        <dbReference type="Proteomes" id="UP001163105"/>
    </source>
</evidence>
<evidence type="ECO:0000259" key="2">
    <source>
        <dbReference type="Pfam" id="PF13383"/>
    </source>
</evidence>
<accession>A0AB34FX76</accession>
<dbReference type="GO" id="GO:0004177">
    <property type="term" value="F:aminopeptidase activity"/>
    <property type="evidence" value="ECO:0007669"/>
    <property type="project" value="UniProtKB-KW"/>
</dbReference>
<evidence type="ECO:0000256" key="1">
    <source>
        <dbReference type="SAM" id="SignalP"/>
    </source>
</evidence>
<dbReference type="InterPro" id="IPR029063">
    <property type="entry name" value="SAM-dependent_MTases_sf"/>
</dbReference>
<keyword evidence="3" id="KW-0378">Hydrolase</keyword>
<feature type="signal peptide" evidence="1">
    <location>
        <begin position="1"/>
        <end position="23"/>
    </location>
</feature>
<dbReference type="InterPro" id="IPR026913">
    <property type="entry name" value="METTL24"/>
</dbReference>
<feature type="domain" description="Methyltransferase" evidence="2">
    <location>
        <begin position="94"/>
        <end position="241"/>
    </location>
</feature>
<dbReference type="InterPro" id="IPR025714">
    <property type="entry name" value="Methyltranfer_dom"/>
</dbReference>
<keyword evidence="4" id="KW-1185">Reference proteome</keyword>
<dbReference type="PANTHER" id="PTHR32026">
    <property type="entry name" value="METHYLTRANSFERASE-LIKE PROTEIN 24"/>
    <property type="match status" value="1"/>
</dbReference>
<evidence type="ECO:0000313" key="3">
    <source>
        <dbReference type="EMBL" id="KAJ6443678.1"/>
    </source>
</evidence>
<dbReference type="PANTHER" id="PTHR32026:SF10">
    <property type="entry name" value="METHYLTRANSFERASE-LIKE PROTEIN 24-RELATED"/>
    <property type="match status" value="1"/>
</dbReference>
<name>A0AB34FX76_9HYPO</name>
<dbReference type="Pfam" id="PF13383">
    <property type="entry name" value="Methyltransf_22"/>
    <property type="match status" value="1"/>
</dbReference>
<sequence>MANRLVIILSIFAAMLLLSTVTMKSTSRSDGSNFFTRPDRYLLSFDRQLHAKLAHAESLWQQAVDDRETMISESGLDKNFPDGYIYPYNVWDFARPSFFCPHDLERVGTLGDGGKVVCGMTRYERESPGPSTDTNTAQELIVYSFGVSHDSSFEAALLQRTNARIWGYDYSVDSWAKEVPGHQYSRASFKQLGISGETNTEGKPPMSTIKDLMTVNGHSYIDVVKMDIEGAEFDALTSLINSIKEEQGDYNATLPFGQLLVEIHFMNEPPGFSIPQDLTQWLQWWSSLEDMGLRPVNNEDNWIGDVGSGKPRFMEYTLINALDKDRNKLLWA</sequence>
<comment type="caution">
    <text evidence="3">The sequence shown here is derived from an EMBL/GenBank/DDBJ whole genome shotgun (WGS) entry which is preliminary data.</text>
</comment>
<gene>
    <name evidence="3" type="ORF">O9K51_04857</name>
</gene>
<proteinExistence type="predicted"/>
<organism evidence="3 4">
    <name type="scientific">Purpureocillium lavendulum</name>
    <dbReference type="NCBI Taxonomy" id="1247861"/>
    <lineage>
        <taxon>Eukaryota</taxon>
        <taxon>Fungi</taxon>
        <taxon>Dikarya</taxon>
        <taxon>Ascomycota</taxon>
        <taxon>Pezizomycotina</taxon>
        <taxon>Sordariomycetes</taxon>
        <taxon>Hypocreomycetidae</taxon>
        <taxon>Hypocreales</taxon>
        <taxon>Ophiocordycipitaceae</taxon>
        <taxon>Purpureocillium</taxon>
    </lineage>
</organism>
<dbReference type="Proteomes" id="UP001163105">
    <property type="component" value="Unassembled WGS sequence"/>
</dbReference>
<dbReference type="Gene3D" id="3.40.50.150">
    <property type="entry name" value="Vaccinia Virus protein VP39"/>
    <property type="match status" value="1"/>
</dbReference>
<dbReference type="EMBL" id="JAQHRD010000003">
    <property type="protein sequence ID" value="KAJ6443678.1"/>
    <property type="molecule type" value="Genomic_DNA"/>
</dbReference>
<feature type="chain" id="PRO_5044318897" evidence="1">
    <location>
        <begin position="24"/>
        <end position="332"/>
    </location>
</feature>
<protein>
    <submittedName>
        <fullName evidence="3">Aminopeptidase Y</fullName>
    </submittedName>
</protein>
<reference evidence="3" key="1">
    <citation type="submission" date="2023-01" db="EMBL/GenBank/DDBJ databases">
        <title>The growth and conidiation of Purpureocillium lavendulum are regulated by nitrogen source and histone H3K14 acetylation.</title>
        <authorList>
            <person name="Tang P."/>
            <person name="Han J."/>
            <person name="Zhang C."/>
            <person name="Tang P."/>
            <person name="Qi F."/>
            <person name="Zhang K."/>
            <person name="Liang L."/>
        </authorList>
    </citation>
    <scope>NUCLEOTIDE SEQUENCE</scope>
    <source>
        <strain evidence="3">YMF1.00683</strain>
    </source>
</reference>
<keyword evidence="3" id="KW-0031">Aminopeptidase</keyword>